<dbReference type="Proteomes" id="UP000242180">
    <property type="component" value="Unassembled WGS sequence"/>
</dbReference>
<evidence type="ECO:0000259" key="10">
    <source>
        <dbReference type="Pfam" id="PF02799"/>
    </source>
</evidence>
<feature type="compositionally biased region" description="Low complexity" evidence="8">
    <location>
        <begin position="42"/>
        <end position="55"/>
    </location>
</feature>
<dbReference type="OMA" id="GWKRDWH"/>
<evidence type="ECO:0000256" key="5">
    <source>
        <dbReference type="ARBA" id="ARBA00023315"/>
    </source>
</evidence>
<dbReference type="STRING" id="13706.A0A1X2HMZ8"/>
<evidence type="ECO:0000256" key="2">
    <source>
        <dbReference type="ARBA" id="ARBA00012923"/>
    </source>
</evidence>
<dbReference type="GO" id="GO:0005829">
    <property type="term" value="C:cytosol"/>
    <property type="evidence" value="ECO:0007669"/>
    <property type="project" value="EnsemblFungi"/>
</dbReference>
<dbReference type="FunFam" id="3.40.630.170:FF:000003">
    <property type="entry name" value="Glycylpeptide N-tetradecanoyltransferase"/>
    <property type="match status" value="1"/>
</dbReference>
<accession>A0A1X2HMZ8</accession>
<feature type="domain" description="Glycylpeptide N-tetradecanoyltransferase C-terminal" evidence="10">
    <location>
        <begin position="286"/>
        <end position="484"/>
    </location>
</feature>
<evidence type="ECO:0000256" key="4">
    <source>
        <dbReference type="ARBA" id="ARBA00022679"/>
    </source>
</evidence>
<dbReference type="Pfam" id="PF02799">
    <property type="entry name" value="NMT_C"/>
    <property type="match status" value="1"/>
</dbReference>
<keyword evidence="12" id="KW-1185">Reference proteome</keyword>
<dbReference type="OrthoDB" id="60315at2759"/>
<dbReference type="InterPro" id="IPR022676">
    <property type="entry name" value="NMT_N"/>
</dbReference>
<evidence type="ECO:0000259" key="9">
    <source>
        <dbReference type="Pfam" id="PF01233"/>
    </source>
</evidence>
<comment type="catalytic activity">
    <reaction evidence="6">
        <text>N-terminal glycyl-[protein] + tetradecanoyl-CoA = N-tetradecanoylglycyl-[protein] + CoA + H(+)</text>
        <dbReference type="Rhea" id="RHEA:15521"/>
        <dbReference type="Rhea" id="RHEA-COMP:12666"/>
        <dbReference type="Rhea" id="RHEA-COMP:12667"/>
        <dbReference type="ChEBI" id="CHEBI:15378"/>
        <dbReference type="ChEBI" id="CHEBI:57287"/>
        <dbReference type="ChEBI" id="CHEBI:57385"/>
        <dbReference type="ChEBI" id="CHEBI:64723"/>
        <dbReference type="ChEBI" id="CHEBI:133050"/>
        <dbReference type="EC" id="2.3.1.97"/>
    </reaction>
</comment>
<dbReference type="AlphaFoldDB" id="A0A1X2HMZ8"/>
<sequence>MSKDDKGKKAQETIENLAGKVDKLATKAQRKQIENELLKGKTSNSSNNNNNATSSKKQNEMRAQLDAMMKNLALMEQSGLLKTGKAHKDVGDHRFWNTQPVPQHGEHSSECGPIEPSVPVDQVAKDPPALPKEFEWTQVDLEDPAELKELYELLTFNYVEDDDAQFRFDYSAPFLKWALQPPGWRRSYHIGVRVASNKKLVAFISAIPADIRTYDVTNRVTEINFLCVHKKLRSKRLAPVLIREITRQSHLQGIFQAVYTAGVVLPKPLATCRYYHRSLNPKKLVECNFSRVPHKWTLARMIKHYKVPDETTLPNLRPMTAEDVPQVRQLLNTYLKRFDMSPVFETDEDIAHWILHHEEVVWSYVVEDPETKKITDMFSFYSLPSSVINNPKHSTLNAAYLFYNAVAVPEELQGKGVEENKYIKNRLNELIREALVLARKEGFDVVNALDLSDNALFVNDQKFGPGDGHLNFYMYNWRCPDVARHKVGLVML</sequence>
<protein>
    <recommendedName>
        <fullName evidence="3 6">Glycylpeptide N-tetradecanoyltransferase</fullName>
        <ecNumber evidence="2 6">2.3.1.97</ecNumber>
    </recommendedName>
</protein>
<gene>
    <name evidence="11" type="ORF">BCR43DRAFT_555889</name>
</gene>
<dbReference type="PIRSF" id="PIRSF015892">
    <property type="entry name" value="N-myristl_transf"/>
    <property type="match status" value="1"/>
</dbReference>
<name>A0A1X2HMZ8_SYNRA</name>
<dbReference type="InterPro" id="IPR022677">
    <property type="entry name" value="NMT_C"/>
</dbReference>
<comment type="caution">
    <text evidence="11">The sequence shown here is derived from an EMBL/GenBank/DDBJ whole genome shotgun (WGS) entry which is preliminary data.</text>
</comment>
<feature type="domain" description="Glycylpeptide N-tetradecanoyltransferase N-terminal" evidence="9">
    <location>
        <begin position="113"/>
        <end position="272"/>
    </location>
</feature>
<dbReference type="InParanoid" id="A0A1X2HMZ8"/>
<evidence type="ECO:0000256" key="7">
    <source>
        <dbReference type="RuleBase" id="RU004178"/>
    </source>
</evidence>
<dbReference type="PROSITE" id="PS00976">
    <property type="entry name" value="NMT_2"/>
    <property type="match status" value="1"/>
</dbReference>
<dbReference type="FunCoup" id="A0A1X2HMZ8">
    <property type="interactions" value="764"/>
</dbReference>
<dbReference type="EC" id="2.3.1.97" evidence="2 6"/>
<dbReference type="EMBL" id="MCGN01000002">
    <property type="protein sequence ID" value="ORZ00764.1"/>
    <property type="molecule type" value="Genomic_DNA"/>
</dbReference>
<evidence type="ECO:0000313" key="12">
    <source>
        <dbReference type="Proteomes" id="UP000242180"/>
    </source>
</evidence>
<evidence type="ECO:0000256" key="8">
    <source>
        <dbReference type="SAM" id="MobiDB-lite"/>
    </source>
</evidence>
<proteinExistence type="inferred from homology"/>
<reference evidence="11 12" key="1">
    <citation type="submission" date="2016-07" db="EMBL/GenBank/DDBJ databases">
        <title>Pervasive Adenine N6-methylation of Active Genes in Fungi.</title>
        <authorList>
            <consortium name="DOE Joint Genome Institute"/>
            <person name="Mondo S.J."/>
            <person name="Dannebaum R.O."/>
            <person name="Kuo R.C."/>
            <person name="Labutti K."/>
            <person name="Haridas S."/>
            <person name="Kuo A."/>
            <person name="Salamov A."/>
            <person name="Ahrendt S.R."/>
            <person name="Lipzen A."/>
            <person name="Sullivan W."/>
            <person name="Andreopoulos W.B."/>
            <person name="Clum A."/>
            <person name="Lindquist E."/>
            <person name="Daum C."/>
            <person name="Ramamoorthy G.K."/>
            <person name="Gryganskyi A."/>
            <person name="Culley D."/>
            <person name="Magnuson J.K."/>
            <person name="James T.Y."/>
            <person name="O'Malley M.A."/>
            <person name="Stajich J.E."/>
            <person name="Spatafora J.W."/>
            <person name="Visel A."/>
            <person name="Grigoriev I.V."/>
        </authorList>
    </citation>
    <scope>NUCLEOTIDE SEQUENCE [LARGE SCALE GENOMIC DNA]</scope>
    <source>
        <strain evidence="11 12">NRRL 2496</strain>
    </source>
</reference>
<comment type="similarity">
    <text evidence="1 7">Belongs to the NMT family.</text>
</comment>
<dbReference type="PROSITE" id="PS00975">
    <property type="entry name" value="NMT_1"/>
    <property type="match status" value="1"/>
</dbReference>
<comment type="function">
    <text evidence="6">Adds a myristoyl group to the N-terminal glycine residue of certain cellular proteins.</text>
</comment>
<dbReference type="PANTHER" id="PTHR11377">
    <property type="entry name" value="N-MYRISTOYL TRANSFERASE"/>
    <property type="match status" value="1"/>
</dbReference>
<dbReference type="PANTHER" id="PTHR11377:SF5">
    <property type="entry name" value="GLYCYLPEPTIDE N-TETRADECANOYLTRANSFERASE"/>
    <property type="match status" value="1"/>
</dbReference>
<dbReference type="InterPro" id="IPR016181">
    <property type="entry name" value="Acyl_CoA_acyltransferase"/>
</dbReference>
<evidence type="ECO:0000256" key="1">
    <source>
        <dbReference type="ARBA" id="ARBA00009469"/>
    </source>
</evidence>
<feature type="compositionally biased region" description="Basic and acidic residues" evidence="8">
    <location>
        <begin position="20"/>
        <end position="39"/>
    </location>
</feature>
<evidence type="ECO:0000313" key="11">
    <source>
        <dbReference type="EMBL" id="ORZ00764.1"/>
    </source>
</evidence>
<dbReference type="InterPro" id="IPR022678">
    <property type="entry name" value="NMT_CS"/>
</dbReference>
<dbReference type="Pfam" id="PF01233">
    <property type="entry name" value="NMT"/>
    <property type="match status" value="1"/>
</dbReference>
<feature type="compositionally biased region" description="Basic and acidic residues" evidence="8">
    <location>
        <begin position="1"/>
        <end position="12"/>
    </location>
</feature>
<organism evidence="11 12">
    <name type="scientific">Syncephalastrum racemosum</name>
    <name type="common">Filamentous fungus</name>
    <dbReference type="NCBI Taxonomy" id="13706"/>
    <lineage>
        <taxon>Eukaryota</taxon>
        <taxon>Fungi</taxon>
        <taxon>Fungi incertae sedis</taxon>
        <taxon>Mucoromycota</taxon>
        <taxon>Mucoromycotina</taxon>
        <taxon>Mucoromycetes</taxon>
        <taxon>Mucorales</taxon>
        <taxon>Syncephalastraceae</taxon>
        <taxon>Syncephalastrum</taxon>
    </lineage>
</organism>
<keyword evidence="4 6" id="KW-0808">Transferase</keyword>
<dbReference type="GO" id="GO:0004379">
    <property type="term" value="F:glycylpeptide N-tetradecanoyltransferase activity"/>
    <property type="evidence" value="ECO:0007669"/>
    <property type="project" value="UniProtKB-EC"/>
</dbReference>
<evidence type="ECO:0000256" key="6">
    <source>
        <dbReference type="RuleBase" id="RU000586"/>
    </source>
</evidence>
<evidence type="ECO:0000256" key="3">
    <source>
        <dbReference type="ARBA" id="ARBA00022240"/>
    </source>
</evidence>
<dbReference type="SUPFAM" id="SSF55729">
    <property type="entry name" value="Acyl-CoA N-acyltransferases (Nat)"/>
    <property type="match status" value="2"/>
</dbReference>
<dbReference type="Gene3D" id="3.40.630.170">
    <property type="match status" value="1"/>
</dbReference>
<dbReference type="InterPro" id="IPR000903">
    <property type="entry name" value="NMT"/>
</dbReference>
<keyword evidence="5 6" id="KW-0012">Acyltransferase</keyword>
<feature type="region of interest" description="Disordered" evidence="8">
    <location>
        <begin position="1"/>
        <end position="59"/>
    </location>
</feature>